<dbReference type="Proteomes" id="UP001500305">
    <property type="component" value="Unassembled WGS sequence"/>
</dbReference>
<evidence type="ECO:0000313" key="2">
    <source>
        <dbReference type="EMBL" id="GAA2229056.1"/>
    </source>
</evidence>
<sequence length="663" mass="68619">MTDSQTLAPAQWPAVRAEAVAELVSALSPRLQKRLDGAAAKLADRPAVRSSVRAEDGTGDGTGDSARDEWRIQVDEEVVLVLHAPDGVIRTAADVRCSCLLAPACLHRAAVVTAAPLAAADTDLAEPGPAAEPDGDGAGPGTTASTGAPPGPDTPPTGTAKPDEAAATPTPATGERPGEDPGDRLTPAETEAVQRLRRSAAAALAAGVSGAGGVPQAELLRTAYQARLLGLHRPAVLAATVVTRLRAARAGEPDHRLADLATAYRELLAVTTIGTGGELRGTARQTYQEAGSLRLYGLFAEPLVSATHAGVTVWTVDADGRLSTVSDITPHSDPVEAAQLAQAAATRSVRLGDATLSHRELARAGLVVQGATRTVSGRLGAGAKVRAVRAAGADWHQPPVAGLWQQPPAVQAERALAAERTPYELRPAGTGLLFLDVTLLGPGAVPGFTTPQLLADCAGLTVALLPAQDHPKLAFRSNLALLAAAPGLRLRVIGRLERAAHPRIRLLAVGTAPGEDAPTLGLSNERQHRVSLGLERLQRADLPPDADAERPTPSQALEASQPPVHLLTRRLEQVVTSGRRALTANLTQGAAEARLLREAGLGTGEQLLAGLRSAAAEQERDVFGRLRADDHVGFALSWLAVACYQEELATALCAAAWQGRPAG</sequence>
<feature type="region of interest" description="Disordered" evidence="1">
    <location>
        <begin position="537"/>
        <end position="561"/>
    </location>
</feature>
<evidence type="ECO:0008006" key="4">
    <source>
        <dbReference type="Google" id="ProtNLM"/>
    </source>
</evidence>
<evidence type="ECO:0000313" key="3">
    <source>
        <dbReference type="Proteomes" id="UP001500305"/>
    </source>
</evidence>
<dbReference type="EMBL" id="BAAATR010000002">
    <property type="protein sequence ID" value="GAA2229056.1"/>
    <property type="molecule type" value="Genomic_DNA"/>
</dbReference>
<feature type="region of interest" description="Disordered" evidence="1">
    <location>
        <begin position="124"/>
        <end position="186"/>
    </location>
</feature>
<feature type="compositionally biased region" description="Low complexity" evidence="1">
    <location>
        <begin position="156"/>
        <end position="173"/>
    </location>
</feature>
<proteinExistence type="predicted"/>
<keyword evidence="3" id="KW-1185">Reference proteome</keyword>
<reference evidence="3" key="1">
    <citation type="journal article" date="2019" name="Int. J. Syst. Evol. Microbiol.">
        <title>The Global Catalogue of Microorganisms (GCM) 10K type strain sequencing project: providing services to taxonomists for standard genome sequencing and annotation.</title>
        <authorList>
            <consortium name="The Broad Institute Genomics Platform"/>
            <consortium name="The Broad Institute Genome Sequencing Center for Infectious Disease"/>
            <person name="Wu L."/>
            <person name="Ma J."/>
        </authorList>
    </citation>
    <scope>NUCLEOTIDE SEQUENCE [LARGE SCALE GENOMIC DNA]</scope>
    <source>
        <strain evidence="3">JCM 7356</strain>
    </source>
</reference>
<accession>A0ABP5QA55</accession>
<comment type="caution">
    <text evidence="2">The sequence shown here is derived from an EMBL/GenBank/DDBJ whole genome shotgun (WGS) entry which is preliminary data.</text>
</comment>
<organism evidence="2 3">
    <name type="scientific">Kitasatospora cystarginea</name>
    <dbReference type="NCBI Taxonomy" id="58350"/>
    <lineage>
        <taxon>Bacteria</taxon>
        <taxon>Bacillati</taxon>
        <taxon>Actinomycetota</taxon>
        <taxon>Actinomycetes</taxon>
        <taxon>Kitasatosporales</taxon>
        <taxon>Streptomycetaceae</taxon>
        <taxon>Kitasatospora</taxon>
    </lineage>
</organism>
<dbReference type="RefSeq" id="WP_344634605.1">
    <property type="nucleotide sequence ID" value="NZ_BAAATR010000002.1"/>
</dbReference>
<feature type="compositionally biased region" description="Basic and acidic residues" evidence="1">
    <location>
        <begin position="45"/>
        <end position="56"/>
    </location>
</feature>
<feature type="region of interest" description="Disordered" evidence="1">
    <location>
        <begin position="45"/>
        <end position="69"/>
    </location>
</feature>
<gene>
    <name evidence="2" type="ORF">GCM10010430_06130</name>
</gene>
<name>A0ABP5QA55_9ACTN</name>
<protein>
    <recommendedName>
        <fullName evidence="4">SWIM-type domain-containing protein</fullName>
    </recommendedName>
</protein>
<evidence type="ECO:0000256" key="1">
    <source>
        <dbReference type="SAM" id="MobiDB-lite"/>
    </source>
</evidence>